<evidence type="ECO:0000313" key="8">
    <source>
        <dbReference type="EMBL" id="WVW86214.1"/>
    </source>
</evidence>
<evidence type="ECO:0000256" key="1">
    <source>
        <dbReference type="ARBA" id="ARBA00004123"/>
    </source>
</evidence>
<feature type="compositionally biased region" description="Low complexity" evidence="5">
    <location>
        <begin position="618"/>
        <end position="632"/>
    </location>
</feature>
<dbReference type="VEuPathDB" id="FungiDB:I302_07378"/>
<organism evidence="7">
    <name type="scientific">Kwoniella bestiolae CBS 10118</name>
    <dbReference type="NCBI Taxonomy" id="1296100"/>
    <lineage>
        <taxon>Eukaryota</taxon>
        <taxon>Fungi</taxon>
        <taxon>Dikarya</taxon>
        <taxon>Basidiomycota</taxon>
        <taxon>Agaricomycotina</taxon>
        <taxon>Tremellomycetes</taxon>
        <taxon>Tremellales</taxon>
        <taxon>Cryptococcaceae</taxon>
        <taxon>Kwoniella</taxon>
    </lineage>
</organism>
<evidence type="ECO:0000259" key="6">
    <source>
        <dbReference type="Pfam" id="PF08573"/>
    </source>
</evidence>
<evidence type="ECO:0000313" key="7">
    <source>
        <dbReference type="EMBL" id="OCF23028.1"/>
    </source>
</evidence>
<dbReference type="KEGG" id="kbi:30211777"/>
<evidence type="ECO:0000256" key="5">
    <source>
        <dbReference type="SAM" id="MobiDB-lite"/>
    </source>
</evidence>
<keyword evidence="9" id="KW-1185">Reference proteome</keyword>
<comment type="subcellular location">
    <subcellularLocation>
        <location evidence="1">Nucleus</location>
    </subcellularLocation>
</comment>
<keyword evidence="4" id="KW-0175">Coiled coil</keyword>
<feature type="compositionally biased region" description="Polar residues" evidence="5">
    <location>
        <begin position="264"/>
        <end position="281"/>
    </location>
</feature>
<dbReference type="OrthoDB" id="5801062at2759"/>
<feature type="coiled-coil region" evidence="4">
    <location>
        <begin position="49"/>
        <end position="100"/>
    </location>
</feature>
<dbReference type="GO" id="GO:0010792">
    <property type="term" value="P:DNA double-strand break processing involved in repair via single-strand annealing"/>
    <property type="evidence" value="ECO:0007669"/>
    <property type="project" value="TreeGrafter"/>
</dbReference>
<dbReference type="GeneID" id="30211777"/>
<feature type="compositionally biased region" description="Polar residues" evidence="5">
    <location>
        <begin position="675"/>
        <end position="696"/>
    </location>
</feature>
<dbReference type="STRING" id="1296100.A0A1B9FW82"/>
<feature type="region of interest" description="Disordered" evidence="5">
    <location>
        <begin position="481"/>
        <end position="632"/>
    </location>
</feature>
<reference evidence="8" key="2">
    <citation type="submission" date="2013-07" db="EMBL/GenBank/DDBJ databases">
        <authorList>
            <consortium name="The Broad Institute Genome Sequencing Platform"/>
            <person name="Cuomo C."/>
            <person name="Litvintseva A."/>
            <person name="Chen Y."/>
            <person name="Heitman J."/>
            <person name="Sun S."/>
            <person name="Springer D."/>
            <person name="Dromer F."/>
            <person name="Young S.K."/>
            <person name="Zeng Q."/>
            <person name="Gargeya S."/>
            <person name="Fitzgerald M."/>
            <person name="Abouelleil A."/>
            <person name="Alvarado L."/>
            <person name="Berlin A.M."/>
            <person name="Chapman S.B."/>
            <person name="Dewar J."/>
            <person name="Goldberg J."/>
            <person name="Griggs A."/>
            <person name="Gujja S."/>
            <person name="Hansen M."/>
            <person name="Howarth C."/>
            <person name="Imamovic A."/>
            <person name="Larimer J."/>
            <person name="McCowan C."/>
            <person name="Murphy C."/>
            <person name="Pearson M."/>
            <person name="Priest M."/>
            <person name="Roberts A."/>
            <person name="Saif S."/>
            <person name="Shea T."/>
            <person name="Sykes S."/>
            <person name="Wortman J."/>
            <person name="Nusbaum C."/>
            <person name="Birren B."/>
        </authorList>
    </citation>
    <scope>NUCLEOTIDE SEQUENCE</scope>
    <source>
        <strain evidence="8">CBS 10118</strain>
    </source>
</reference>
<accession>A0A1B9FW82</accession>
<evidence type="ECO:0000256" key="2">
    <source>
        <dbReference type="ARBA" id="ARBA00022763"/>
    </source>
</evidence>
<feature type="compositionally biased region" description="Basic residues" evidence="5">
    <location>
        <begin position="592"/>
        <end position="607"/>
    </location>
</feature>
<name>A0A1B9FW82_9TREE</name>
<dbReference type="GO" id="GO:0003684">
    <property type="term" value="F:damaged DNA binding"/>
    <property type="evidence" value="ECO:0007669"/>
    <property type="project" value="TreeGrafter"/>
</dbReference>
<evidence type="ECO:0000256" key="3">
    <source>
        <dbReference type="ARBA" id="ARBA00023242"/>
    </source>
</evidence>
<dbReference type="PANTHER" id="PTHR15107">
    <property type="entry name" value="RETINOBLASTOMA BINDING PROTEIN 8"/>
    <property type="match status" value="1"/>
</dbReference>
<dbReference type="EMBL" id="KI894024">
    <property type="protein sequence ID" value="OCF23028.1"/>
    <property type="molecule type" value="Genomic_DNA"/>
</dbReference>
<keyword evidence="2" id="KW-0227">DNA damage</keyword>
<evidence type="ECO:0000313" key="9">
    <source>
        <dbReference type="Proteomes" id="UP000092730"/>
    </source>
</evidence>
<evidence type="ECO:0000256" key="4">
    <source>
        <dbReference type="SAM" id="Coils"/>
    </source>
</evidence>
<dbReference type="GO" id="GO:0005634">
    <property type="term" value="C:nucleus"/>
    <property type="evidence" value="ECO:0007669"/>
    <property type="project" value="UniProtKB-SubCell"/>
</dbReference>
<dbReference type="Proteomes" id="UP000092730">
    <property type="component" value="Chromosome 7"/>
</dbReference>
<dbReference type="Pfam" id="PF08573">
    <property type="entry name" value="SAE2"/>
    <property type="match status" value="1"/>
</dbReference>
<protein>
    <recommendedName>
        <fullName evidence="6">DNA endonuclease activator Ctp1 C-terminal domain-containing protein</fullName>
    </recommendedName>
</protein>
<gene>
    <name evidence="7" type="ORF">I302_07378</name>
    <name evidence="8" type="ORF">I302_108256</name>
</gene>
<reference evidence="8" key="4">
    <citation type="submission" date="2024-02" db="EMBL/GenBank/DDBJ databases">
        <title>Comparative genomics of Cryptococcus and Kwoniella reveals pathogenesis evolution and contrasting modes of karyotype evolution via chromosome fusion or intercentromeric recombination.</title>
        <authorList>
            <person name="Coelho M.A."/>
            <person name="David-Palma M."/>
            <person name="Shea T."/>
            <person name="Bowers K."/>
            <person name="McGinley-Smith S."/>
            <person name="Mohammad A.W."/>
            <person name="Gnirke A."/>
            <person name="Yurkov A.M."/>
            <person name="Nowrousian M."/>
            <person name="Sun S."/>
            <person name="Cuomo C.A."/>
            <person name="Heitman J."/>
        </authorList>
    </citation>
    <scope>NUCLEOTIDE SEQUENCE</scope>
    <source>
        <strain evidence="8">CBS 10118</strain>
    </source>
</reference>
<dbReference type="InterPro" id="IPR013882">
    <property type="entry name" value="Ctp1_C"/>
</dbReference>
<feature type="region of interest" description="Disordered" evidence="5">
    <location>
        <begin position="669"/>
        <end position="711"/>
    </location>
</feature>
<feature type="domain" description="DNA endonuclease activator Ctp1 C-terminal" evidence="6">
    <location>
        <begin position="770"/>
        <end position="859"/>
    </location>
</feature>
<dbReference type="PANTHER" id="PTHR15107:SF0">
    <property type="entry name" value="DNA ENDONUCLEASE ACTIVATOR CTP1 C-TERMINAL DOMAIN-CONTAINING PROTEIN"/>
    <property type="match status" value="1"/>
</dbReference>
<proteinExistence type="predicted"/>
<dbReference type="EMBL" id="CP144547">
    <property type="protein sequence ID" value="WVW86214.1"/>
    <property type="molecule type" value="Genomic_DNA"/>
</dbReference>
<sequence length="912" mass="104262">MPLNSRDGEIGERVGGVEWVGDDTGDEWERQLAKFNEMSSAVQEMTPIFTSLRAKCNDLKQRQQSLEADVTQKKNEATDLKEEIARLKIERDIMNNAQNDNTWWNSRALSGSVSMTALSEGDVQGKLNRRVWLLDEQVRHLKQEQQNHEDEMERERAISAGLRDRISVLEMKRRELREDNAKMQQKDVKLSGRIANLELELEDLTKKNDADVYDLKESLRKEEMESGNLRDEISRLKEERDNAIAEMIRTKADAAEQAIRSPKILQSQDLNIPSSHPSQALSSQPMTPTKPKSSKPFTPLLNSPSSRVGPPSPTSLARQYAVLEARCNHLQAAYNHQSEAHKLLVGEHKKLRKIHQEDIDHMKKYQASQIERKKKKDERRAQKKIREMTNTPDEVASSGKTIGNQDGPFPVGGVLVEESESFPRVKNSTLTKERIVDDEEEYLAHAQQQFEEEVKERYDVEPRMTSDELVEAIDNFQVPFLPRSQTQTIRPRSHHRTRSTTSSTSRQSPTKQQGSTPLRKDDMVPRGGSPALAPSTQRARRSSTSTSSTVTTPQQPKLSASTPQTYKRILQPTHVTPWLGVENDNPSNPARSRSRSRSQSPTKRKRVNVITNEEDDFASPPDASTSTSTPTTVRTPLVRDRLGGGSVILGGESLRKKVMRQTIVEAETPMRGQKDSTPGPSTRIHSSTQGSEMTSTGKKRKILDTETEGLSPSEKALKLRRLAKMPVSEKRELYKGYKGNGRYVKPEDMSKTVNEEYEINPSQNDGHSFAYHDVRRKKEDRRGMHGGDCECCRDWYEVIGDIPRFNQPPKWRDEHEEVVERDQGDYVREHQNMVSRHRETWIRPPTPPGYWKIGFPSSQDVREQNREADRMLREKEERIRREAQQKDGKWRKKKSTKVSVVEKDNDDTVVPR</sequence>
<dbReference type="InterPro" id="IPR033316">
    <property type="entry name" value="RBBP8-like"/>
</dbReference>
<reference evidence="7" key="3">
    <citation type="submission" date="2014-01" db="EMBL/GenBank/DDBJ databases">
        <title>Evolution of pathogenesis and genome organization in the Tremellales.</title>
        <authorList>
            <person name="Cuomo C."/>
            <person name="Litvintseva A."/>
            <person name="Heitman J."/>
            <person name="Chen Y."/>
            <person name="Sun S."/>
            <person name="Springer D."/>
            <person name="Dromer F."/>
            <person name="Young S."/>
            <person name="Zeng Q."/>
            <person name="Chapman S."/>
            <person name="Gujja S."/>
            <person name="Saif S."/>
            <person name="Birren B."/>
        </authorList>
    </citation>
    <scope>NUCLEOTIDE SEQUENCE</scope>
    <source>
        <strain evidence="7">CBS 10118</strain>
    </source>
</reference>
<reference evidence="7" key="1">
    <citation type="submission" date="2013-07" db="EMBL/GenBank/DDBJ databases">
        <title>The Genome Sequence of Cryptococcus bestiolae CBS10118.</title>
        <authorList>
            <consortium name="The Broad Institute Genome Sequencing Platform"/>
            <person name="Cuomo C."/>
            <person name="Litvintseva A."/>
            <person name="Chen Y."/>
            <person name="Heitman J."/>
            <person name="Sun S."/>
            <person name="Springer D."/>
            <person name="Dromer F."/>
            <person name="Young S.K."/>
            <person name="Zeng Q."/>
            <person name="Gargeya S."/>
            <person name="Fitzgerald M."/>
            <person name="Abouelleil A."/>
            <person name="Alvarado L."/>
            <person name="Berlin A.M."/>
            <person name="Chapman S.B."/>
            <person name="Dewar J."/>
            <person name="Goldberg J."/>
            <person name="Griggs A."/>
            <person name="Gujja S."/>
            <person name="Hansen M."/>
            <person name="Howarth C."/>
            <person name="Imamovic A."/>
            <person name="Larimer J."/>
            <person name="McCowan C."/>
            <person name="Murphy C."/>
            <person name="Pearson M."/>
            <person name="Priest M."/>
            <person name="Roberts A."/>
            <person name="Saif S."/>
            <person name="Shea T."/>
            <person name="Sykes S."/>
            <person name="Wortman J."/>
            <person name="Nusbaum C."/>
            <person name="Birren B."/>
        </authorList>
    </citation>
    <scope>NUCLEOTIDE SEQUENCE [LARGE SCALE GENOMIC DNA]</scope>
    <source>
        <strain evidence="7">CBS 10118</strain>
    </source>
</reference>
<feature type="compositionally biased region" description="Low complexity" evidence="5">
    <location>
        <begin position="534"/>
        <end position="556"/>
    </location>
</feature>
<feature type="compositionally biased region" description="Low complexity" evidence="5">
    <location>
        <begin position="282"/>
        <end position="299"/>
    </location>
</feature>
<dbReference type="RefSeq" id="XP_019044098.1">
    <property type="nucleotide sequence ID" value="XM_019193975.1"/>
</dbReference>
<feature type="coiled-coil region" evidence="4">
    <location>
        <begin position="134"/>
        <end position="253"/>
    </location>
</feature>
<dbReference type="AlphaFoldDB" id="A0A1B9FW82"/>
<feature type="compositionally biased region" description="Basic and acidic residues" evidence="5">
    <location>
        <begin position="860"/>
        <end position="888"/>
    </location>
</feature>
<feature type="region of interest" description="Disordered" evidence="5">
    <location>
        <begin position="840"/>
        <end position="912"/>
    </location>
</feature>
<feature type="region of interest" description="Disordered" evidence="5">
    <location>
        <begin position="262"/>
        <end position="314"/>
    </location>
</feature>
<feature type="compositionally biased region" description="Low complexity" evidence="5">
    <location>
        <begin position="499"/>
        <end position="510"/>
    </location>
</feature>
<keyword evidence="3" id="KW-0539">Nucleus</keyword>